<reference evidence="2 3" key="2">
    <citation type="submission" date="2019-01" db="EMBL/GenBank/DDBJ databases">
        <title>A chromosome length genome reference of the Java medaka (oryzias javanicus).</title>
        <authorList>
            <person name="Herpin A."/>
            <person name="Takehana Y."/>
            <person name="Naruse K."/>
            <person name="Ansai S."/>
            <person name="Kawaguchi M."/>
        </authorList>
    </citation>
    <scope>NUCLEOTIDE SEQUENCE [LARGE SCALE GENOMIC DNA]</scope>
    <source>
        <strain evidence="2">RS831</strain>
        <tissue evidence="2">Whole body</tissue>
    </source>
</reference>
<name>A0A437DEL9_ORYJA</name>
<dbReference type="EMBL" id="CM012441">
    <property type="protein sequence ID" value="RVE73488.1"/>
    <property type="molecule type" value="Genomic_DNA"/>
</dbReference>
<keyword evidence="3" id="KW-1185">Reference proteome</keyword>
<organism evidence="2 3">
    <name type="scientific">Oryzias javanicus</name>
    <name type="common">Javanese ricefish</name>
    <name type="synonym">Aplocheilus javanicus</name>
    <dbReference type="NCBI Taxonomy" id="123683"/>
    <lineage>
        <taxon>Eukaryota</taxon>
        <taxon>Metazoa</taxon>
        <taxon>Chordata</taxon>
        <taxon>Craniata</taxon>
        <taxon>Vertebrata</taxon>
        <taxon>Euteleostomi</taxon>
        <taxon>Actinopterygii</taxon>
        <taxon>Neopterygii</taxon>
        <taxon>Teleostei</taxon>
        <taxon>Neoteleostei</taxon>
        <taxon>Acanthomorphata</taxon>
        <taxon>Ovalentaria</taxon>
        <taxon>Atherinomorphae</taxon>
        <taxon>Beloniformes</taxon>
        <taxon>Adrianichthyidae</taxon>
        <taxon>Oryziinae</taxon>
        <taxon>Oryzias</taxon>
    </lineage>
</organism>
<accession>A0A437DEL9</accession>
<feature type="region of interest" description="Disordered" evidence="1">
    <location>
        <begin position="1"/>
        <end position="33"/>
    </location>
</feature>
<evidence type="ECO:0000313" key="3">
    <source>
        <dbReference type="Proteomes" id="UP000283210"/>
    </source>
</evidence>
<sequence>MSDSMWEQSHEPQDLPETISGPSERGGGGGGRAAPLFVLELQQQQLLFCWSLKEEVMQSDGRSPEPGSVRTGVEPPSPSTGGTAPIECDVTEFQTDAFVPISQRPLLCVCLPEEPLH</sequence>
<proteinExistence type="predicted"/>
<protein>
    <submittedName>
        <fullName evidence="2">Uncharacterized protein</fullName>
    </submittedName>
</protein>
<reference evidence="2 3" key="1">
    <citation type="submission" date="2018-11" db="EMBL/GenBank/DDBJ databases">
        <authorList>
            <person name="Lopez-Roques C."/>
            <person name="Donnadieu C."/>
            <person name="Bouchez O."/>
            <person name="Klopp C."/>
            <person name="Cabau C."/>
            <person name="Zahm M."/>
        </authorList>
    </citation>
    <scope>NUCLEOTIDE SEQUENCE [LARGE SCALE GENOMIC DNA]</scope>
    <source>
        <strain evidence="2">RS831</strain>
        <tissue evidence="2">Whole body</tissue>
    </source>
</reference>
<gene>
    <name evidence="2" type="ORF">OJAV_G00050030</name>
</gene>
<evidence type="ECO:0000256" key="1">
    <source>
        <dbReference type="SAM" id="MobiDB-lite"/>
    </source>
</evidence>
<feature type="region of interest" description="Disordered" evidence="1">
    <location>
        <begin position="57"/>
        <end position="85"/>
    </location>
</feature>
<evidence type="ECO:0000313" key="2">
    <source>
        <dbReference type="EMBL" id="RVE73488.1"/>
    </source>
</evidence>
<dbReference type="Proteomes" id="UP000283210">
    <property type="component" value="Chromosome 5"/>
</dbReference>
<dbReference type="AlphaFoldDB" id="A0A437DEL9"/>